<evidence type="ECO:0000313" key="2">
    <source>
        <dbReference type="EMBL" id="SEQ30352.1"/>
    </source>
</evidence>
<keyword evidence="3" id="KW-1185">Reference proteome</keyword>
<accession>A0A1H9EXG5</accession>
<protein>
    <submittedName>
        <fullName evidence="2">Uncharacterized protein</fullName>
    </submittedName>
</protein>
<dbReference type="RefSeq" id="WP_092572125.1">
    <property type="nucleotide sequence ID" value="NZ_CALUDV010000025.1"/>
</dbReference>
<organism evidence="2 3">
    <name type="scientific">Ignavigranum ruoffiae</name>
    <dbReference type="NCBI Taxonomy" id="89093"/>
    <lineage>
        <taxon>Bacteria</taxon>
        <taxon>Bacillati</taxon>
        <taxon>Bacillota</taxon>
        <taxon>Bacilli</taxon>
        <taxon>Lactobacillales</taxon>
        <taxon>Aerococcaceae</taxon>
        <taxon>Ignavigranum</taxon>
    </lineage>
</organism>
<keyword evidence="1" id="KW-0175">Coiled coil</keyword>
<dbReference type="OrthoDB" id="3540923at2"/>
<dbReference type="EMBL" id="FOEN01000008">
    <property type="protein sequence ID" value="SEQ30352.1"/>
    <property type="molecule type" value="Genomic_DNA"/>
</dbReference>
<proteinExistence type="predicted"/>
<feature type="coiled-coil region" evidence="1">
    <location>
        <begin position="9"/>
        <end position="36"/>
    </location>
</feature>
<evidence type="ECO:0000313" key="3">
    <source>
        <dbReference type="Proteomes" id="UP000198833"/>
    </source>
</evidence>
<evidence type="ECO:0000256" key="1">
    <source>
        <dbReference type="SAM" id="Coils"/>
    </source>
</evidence>
<dbReference type="Proteomes" id="UP000198833">
    <property type="component" value="Unassembled WGS sequence"/>
</dbReference>
<sequence length="83" mass="9655">MSSLKRNKIEQANQEIHQISKSLERLQDELDEVQIILPQTVSNSTFDKSMDIWFDNLFTDFKVQGQIKKSLEQLNSLKDSIEA</sequence>
<name>A0A1H9EXG5_9LACT</name>
<reference evidence="2 3" key="1">
    <citation type="submission" date="2016-10" db="EMBL/GenBank/DDBJ databases">
        <authorList>
            <person name="de Groot N.N."/>
        </authorList>
    </citation>
    <scope>NUCLEOTIDE SEQUENCE [LARGE SCALE GENOMIC DNA]</scope>
    <source>
        <strain evidence="2 3">DSM 15695</strain>
    </source>
</reference>
<gene>
    <name evidence="2" type="ORF">SAMN04488558_1083</name>
</gene>
<dbReference type="AlphaFoldDB" id="A0A1H9EXG5"/>
<dbReference type="STRING" id="89093.SAMN04488558_1083"/>